<protein>
    <recommendedName>
        <fullName evidence="14">Kinesin motor domain-containing protein</fullName>
    </recommendedName>
</protein>
<proteinExistence type="inferred from homology"/>
<evidence type="ECO:0000259" key="14">
    <source>
        <dbReference type="PROSITE" id="PS50067"/>
    </source>
</evidence>
<dbReference type="FunFam" id="3.40.850.10:FF:000011">
    <property type="entry name" value="Kinesin family member 21A"/>
    <property type="match status" value="1"/>
</dbReference>
<dbReference type="GO" id="GO:0007052">
    <property type="term" value="P:mitotic spindle organization"/>
    <property type="evidence" value="ECO:0007669"/>
    <property type="project" value="TreeGrafter"/>
</dbReference>
<keyword evidence="4" id="KW-0493">Microtubule</keyword>
<dbReference type="GO" id="GO:0005875">
    <property type="term" value="C:microtubule associated complex"/>
    <property type="evidence" value="ECO:0007669"/>
    <property type="project" value="TreeGrafter"/>
</dbReference>
<evidence type="ECO:0000256" key="9">
    <source>
        <dbReference type="ARBA" id="ARBA00023175"/>
    </source>
</evidence>
<keyword evidence="3" id="KW-0853">WD repeat</keyword>
<comment type="caution">
    <text evidence="15">The sequence shown here is derived from an EMBL/GenBank/DDBJ whole genome shotgun (WGS) entry which is preliminary data.</text>
</comment>
<keyword evidence="10" id="KW-0206">Cytoskeleton</keyword>
<dbReference type="InterPro" id="IPR019821">
    <property type="entry name" value="Kinesin_motor_CS"/>
</dbReference>
<dbReference type="InterPro" id="IPR001752">
    <property type="entry name" value="Kinesin_motor_dom"/>
</dbReference>
<dbReference type="GO" id="GO:0003777">
    <property type="term" value="F:microtubule motor activity"/>
    <property type="evidence" value="ECO:0007669"/>
    <property type="project" value="InterPro"/>
</dbReference>
<evidence type="ECO:0000256" key="13">
    <source>
        <dbReference type="SAM" id="Phobius"/>
    </source>
</evidence>
<keyword evidence="9 11" id="KW-0505">Motor protein</keyword>
<dbReference type="InterPro" id="IPR027640">
    <property type="entry name" value="Kinesin-like_fam"/>
</dbReference>
<evidence type="ECO:0000256" key="5">
    <source>
        <dbReference type="ARBA" id="ARBA00022737"/>
    </source>
</evidence>
<sequence length="1028" mass="118916">MSTSSNVNVAIRIRPMLRKELNDASKICTRTEENQVWISSDKAFTFDHVFDVGTEQSIVYEKCVQKLVDGCFHGFNATVLAYGQTGSGKTYTMGTNFDKSASDHQKGIIPRAIYHLFAGIQKQKEQAKVDNKPIPEFSIMAQFIEIYNEELRDLLLVNGNTKSNIRIHEDSKRGIVLNGVTNKMVSNAEEAFMCLKNGSTMRTTGSTLMNSESSRSHAIFTLFVNQTRIIPIDDSEMGDGNCVQDNPEFVTLNAKFNFVDLAGSERLARTGAVGERAREGISINSGLLHLGNVISALSDRTKKGSYVPYRDSKLTRVLQDSLGGNSVTVMIACISPCDTDFVETLNTLRYANRAKNIKNKVVANQDSHAQLVSSLRKQILKLEKQLNNQNRINTPDSEEFEFSNWKYDALEQKHEETILLFTQLYEKAVENSSIPDSFKKDLEEFKEFLYENSTLIDSQSDLTDSDCDEEQSLSEDILNAFTNKNEEYKCLNQDIENKEKLIAEAESHQKEIAELTSKYENQIFDCQNKIKNAEAERDKVLLLLKKANKSEEKKLQAEYDRKLLQCQQEIRKLEKIKNEHQKYIRNDLVNQKKINQMKQEILESKKNRVKMISQLKEQHVRHHKELQKNKVIINKLTKQESQKEVKIQDLERKTNIQKKMLQKRENEIKHLRKQVRPISGNVKRINKPGSTPKHVRSKWNSFEKRLNNVISSKLLFNKYETELNRLMLERSRKMEDLTLLKQTPSFSSDLEYLENIQSNIDYLTHCIRDQQTMMVELAEEDDSNLIQLLNEVNASDIYHFAYKTINLFINSEFKKNLKTIKTENMDQLAEISSTDSILEQSGEHKLNETYAIKEQRPFGETHAIKEEQPFDDSYINFRRGSQASMPRFQILYGCSVENFVTMIHINSDFENWLDNNIADNKTWFRYEAPCLRSEIAKYSFHFRVCAFFNIPIYQWLWFLVGCMLSLIIVEILLIIFIAEEVLQLQLAERFLVKKLGRIQTIVLNKNICKETSDQNDAKMLPSKHENQP</sequence>
<dbReference type="GO" id="GO:0007018">
    <property type="term" value="P:microtubule-based movement"/>
    <property type="evidence" value="ECO:0007669"/>
    <property type="project" value="InterPro"/>
</dbReference>
<keyword evidence="16" id="KW-1185">Reference proteome</keyword>
<dbReference type="SUPFAM" id="SSF52540">
    <property type="entry name" value="P-loop containing nucleoside triphosphate hydrolases"/>
    <property type="match status" value="1"/>
</dbReference>
<dbReference type="GO" id="GO:0005874">
    <property type="term" value="C:microtubule"/>
    <property type="evidence" value="ECO:0007669"/>
    <property type="project" value="UniProtKB-KW"/>
</dbReference>
<dbReference type="PRINTS" id="PR00380">
    <property type="entry name" value="KINESINHEAVY"/>
</dbReference>
<evidence type="ECO:0000256" key="8">
    <source>
        <dbReference type="ARBA" id="ARBA00023054"/>
    </source>
</evidence>
<evidence type="ECO:0000256" key="10">
    <source>
        <dbReference type="ARBA" id="ARBA00023212"/>
    </source>
</evidence>
<evidence type="ECO:0000313" key="15">
    <source>
        <dbReference type="EMBL" id="KAJ6224709.1"/>
    </source>
</evidence>
<comment type="subcellular location">
    <subcellularLocation>
        <location evidence="1">Cytoplasm</location>
        <location evidence="1">Cytoskeleton</location>
    </subcellularLocation>
</comment>
<dbReference type="InterPro" id="IPR056532">
    <property type="entry name" value="KIF21A/B_hel_2"/>
</dbReference>
<evidence type="ECO:0000256" key="4">
    <source>
        <dbReference type="ARBA" id="ARBA00022701"/>
    </source>
</evidence>
<keyword evidence="13" id="KW-0472">Membrane</keyword>
<evidence type="ECO:0000256" key="2">
    <source>
        <dbReference type="ARBA" id="ARBA00022490"/>
    </source>
</evidence>
<keyword evidence="5" id="KW-0677">Repeat</keyword>
<dbReference type="Pfam" id="PF00225">
    <property type="entry name" value="Kinesin"/>
    <property type="match status" value="1"/>
</dbReference>
<dbReference type="GO" id="GO:0005524">
    <property type="term" value="F:ATP binding"/>
    <property type="evidence" value="ECO:0007669"/>
    <property type="project" value="UniProtKB-UniRule"/>
</dbReference>
<keyword evidence="6 11" id="KW-0547">Nucleotide-binding</keyword>
<evidence type="ECO:0000256" key="11">
    <source>
        <dbReference type="PROSITE-ProRule" id="PRU00283"/>
    </source>
</evidence>
<evidence type="ECO:0000256" key="6">
    <source>
        <dbReference type="ARBA" id="ARBA00022741"/>
    </source>
</evidence>
<dbReference type="Gene3D" id="3.40.850.10">
    <property type="entry name" value="Kinesin motor domain"/>
    <property type="match status" value="1"/>
</dbReference>
<reference evidence="15" key="1">
    <citation type="submission" date="2022-12" db="EMBL/GenBank/DDBJ databases">
        <title>Genome assemblies of Blomia tropicalis.</title>
        <authorList>
            <person name="Cui Y."/>
        </authorList>
    </citation>
    <scope>NUCLEOTIDE SEQUENCE</scope>
    <source>
        <tissue evidence="15">Adult mites</tissue>
    </source>
</reference>
<keyword evidence="7 11" id="KW-0067">ATP-binding</keyword>
<dbReference type="PROSITE" id="PS50067">
    <property type="entry name" value="KINESIN_MOTOR_2"/>
    <property type="match status" value="1"/>
</dbReference>
<evidence type="ECO:0000256" key="1">
    <source>
        <dbReference type="ARBA" id="ARBA00004245"/>
    </source>
</evidence>
<keyword evidence="13" id="KW-0812">Transmembrane</keyword>
<organism evidence="15 16">
    <name type="scientific">Blomia tropicalis</name>
    <name type="common">Mite</name>
    <dbReference type="NCBI Taxonomy" id="40697"/>
    <lineage>
        <taxon>Eukaryota</taxon>
        <taxon>Metazoa</taxon>
        <taxon>Ecdysozoa</taxon>
        <taxon>Arthropoda</taxon>
        <taxon>Chelicerata</taxon>
        <taxon>Arachnida</taxon>
        <taxon>Acari</taxon>
        <taxon>Acariformes</taxon>
        <taxon>Sarcoptiformes</taxon>
        <taxon>Astigmata</taxon>
        <taxon>Glycyphagoidea</taxon>
        <taxon>Echimyopodidae</taxon>
        <taxon>Blomia</taxon>
    </lineage>
</organism>
<feature type="coiled-coil region" evidence="12">
    <location>
        <begin position="478"/>
        <end position="586"/>
    </location>
</feature>
<dbReference type="PANTHER" id="PTHR47969">
    <property type="entry name" value="CHROMOSOME-ASSOCIATED KINESIN KIF4A-RELATED"/>
    <property type="match status" value="1"/>
</dbReference>
<dbReference type="PANTHER" id="PTHR47969:SF28">
    <property type="entry name" value="KINESIN-LIKE PROTEIN KIF21B"/>
    <property type="match status" value="1"/>
</dbReference>
<name>A0A9Q0RSC7_BLOTA</name>
<accession>A0A9Q0RSC7</accession>
<dbReference type="InterPro" id="IPR036961">
    <property type="entry name" value="Kinesin_motor_dom_sf"/>
</dbReference>
<feature type="domain" description="Kinesin motor" evidence="14">
    <location>
        <begin position="6"/>
        <end position="357"/>
    </location>
</feature>
<dbReference type="SMART" id="SM00129">
    <property type="entry name" value="KISc"/>
    <property type="match status" value="1"/>
</dbReference>
<evidence type="ECO:0000256" key="12">
    <source>
        <dbReference type="SAM" id="Coils"/>
    </source>
</evidence>
<dbReference type="AlphaFoldDB" id="A0A9Q0RSC7"/>
<dbReference type="Pfam" id="PF23203">
    <property type="entry name" value="KIF21A"/>
    <property type="match status" value="1"/>
</dbReference>
<dbReference type="CDD" id="cd01372">
    <property type="entry name" value="KISc_KIF4"/>
    <property type="match status" value="1"/>
</dbReference>
<dbReference type="EMBL" id="JAPWDV010000001">
    <property type="protein sequence ID" value="KAJ6224709.1"/>
    <property type="molecule type" value="Genomic_DNA"/>
</dbReference>
<evidence type="ECO:0000313" key="16">
    <source>
        <dbReference type="Proteomes" id="UP001142055"/>
    </source>
</evidence>
<evidence type="ECO:0000256" key="3">
    <source>
        <dbReference type="ARBA" id="ARBA00022574"/>
    </source>
</evidence>
<dbReference type="Proteomes" id="UP001142055">
    <property type="component" value="Chromosome 1"/>
</dbReference>
<gene>
    <name evidence="15" type="ORF">RDWZM_003254</name>
</gene>
<evidence type="ECO:0000256" key="7">
    <source>
        <dbReference type="ARBA" id="ARBA00022840"/>
    </source>
</evidence>
<dbReference type="PROSITE" id="PS00411">
    <property type="entry name" value="KINESIN_MOTOR_1"/>
    <property type="match status" value="1"/>
</dbReference>
<feature type="binding site" evidence="11">
    <location>
        <begin position="83"/>
        <end position="90"/>
    </location>
    <ligand>
        <name>ATP</name>
        <dbReference type="ChEBI" id="CHEBI:30616"/>
    </ligand>
</feature>
<dbReference type="Pfam" id="PF25764">
    <property type="entry name" value="KIF21A_4th"/>
    <property type="match status" value="1"/>
</dbReference>
<dbReference type="GO" id="GO:0008017">
    <property type="term" value="F:microtubule binding"/>
    <property type="evidence" value="ECO:0007669"/>
    <property type="project" value="InterPro"/>
</dbReference>
<dbReference type="InterPro" id="IPR027417">
    <property type="entry name" value="P-loop_NTPase"/>
</dbReference>
<keyword evidence="13" id="KW-1133">Transmembrane helix</keyword>
<dbReference type="GO" id="GO:0051231">
    <property type="term" value="P:spindle elongation"/>
    <property type="evidence" value="ECO:0007669"/>
    <property type="project" value="TreeGrafter"/>
</dbReference>
<keyword evidence="2" id="KW-0963">Cytoplasm</keyword>
<feature type="coiled-coil region" evidence="12">
    <location>
        <begin position="633"/>
        <end position="667"/>
    </location>
</feature>
<keyword evidence="8 12" id="KW-0175">Coiled coil</keyword>
<comment type="similarity">
    <text evidence="11">Belongs to the TRAFAC class myosin-kinesin ATPase superfamily. Kinesin family.</text>
</comment>
<feature type="transmembrane region" description="Helical" evidence="13">
    <location>
        <begin position="955"/>
        <end position="978"/>
    </location>
</feature>